<keyword evidence="4 7" id="KW-0812">Transmembrane</keyword>
<keyword evidence="3" id="KW-1003">Cell membrane</keyword>
<evidence type="ECO:0000256" key="7">
    <source>
        <dbReference type="SAM" id="Phobius"/>
    </source>
</evidence>
<feature type="transmembrane region" description="Helical" evidence="7">
    <location>
        <begin position="12"/>
        <end position="34"/>
    </location>
</feature>
<dbReference type="Proteomes" id="UP000676428">
    <property type="component" value="Chromosome"/>
</dbReference>
<protein>
    <submittedName>
        <fullName evidence="8">Oligosaccharide flippase family protein</fullName>
    </submittedName>
</protein>
<sequence length="219" mass="24455">MHSYKGNVFLKIACIGLITEIISTTCVVVLSSIVNPLHALAAKIAISAISSFLLTYYFSGKTEFGRPFLGRKLSAIIPLLKFSSYQFGFNIIISFAQNLDNILVGKYFGYYTLGIYDKAYQLMRYPLTLLTFAMTPAIQPVIKNYSNDINRVESIHVNFTFKLSLLGWLSGLCIFLWADIIVLIIFGSQWVAVVPIIRILSISIPIQVVLATSGSFFKQ</sequence>
<evidence type="ECO:0000256" key="1">
    <source>
        <dbReference type="ARBA" id="ARBA00004651"/>
    </source>
</evidence>
<dbReference type="InterPro" id="IPR050833">
    <property type="entry name" value="Poly_Biosynth_Transport"/>
</dbReference>
<feature type="transmembrane region" description="Helical" evidence="7">
    <location>
        <begin position="79"/>
        <end position="99"/>
    </location>
</feature>
<evidence type="ECO:0000256" key="3">
    <source>
        <dbReference type="ARBA" id="ARBA00022475"/>
    </source>
</evidence>
<feature type="transmembrane region" description="Helical" evidence="7">
    <location>
        <begin position="119"/>
        <end position="142"/>
    </location>
</feature>
<evidence type="ECO:0000313" key="8">
    <source>
        <dbReference type="EMBL" id="QVK23664.1"/>
    </source>
</evidence>
<dbReference type="EMBL" id="CP074572">
    <property type="protein sequence ID" value="QVK23664.1"/>
    <property type="molecule type" value="Genomic_DNA"/>
</dbReference>
<comment type="subcellular location">
    <subcellularLocation>
        <location evidence="1">Cell membrane</location>
        <topology evidence="1">Multi-pass membrane protein</topology>
    </subcellularLocation>
</comment>
<feature type="transmembrane region" description="Helical" evidence="7">
    <location>
        <begin position="40"/>
        <end position="58"/>
    </location>
</feature>
<comment type="similarity">
    <text evidence="2">Belongs to the polysaccharide synthase family.</text>
</comment>
<keyword evidence="9" id="KW-1185">Reference proteome</keyword>
<evidence type="ECO:0000256" key="2">
    <source>
        <dbReference type="ARBA" id="ARBA00007430"/>
    </source>
</evidence>
<reference evidence="8 9" key="1">
    <citation type="journal article" date="2012" name="Int. J. Syst. Evol. Microbiol.">
        <title>Shewanella dokdonensis sp. nov., isolated from seawater.</title>
        <authorList>
            <person name="Sung H.R."/>
            <person name="Yoon J.H."/>
            <person name="Ghim S.Y."/>
        </authorList>
    </citation>
    <scope>NUCLEOTIDE SEQUENCE [LARGE SCALE GENOMIC DNA]</scope>
    <source>
        <strain evidence="8 9">DSM 23626</strain>
    </source>
</reference>
<keyword evidence="6 7" id="KW-0472">Membrane</keyword>
<name>A0ABX8DG27_9GAMM</name>
<evidence type="ECO:0000256" key="4">
    <source>
        <dbReference type="ARBA" id="ARBA00022692"/>
    </source>
</evidence>
<gene>
    <name evidence="8" type="ORF">KHX94_02785</name>
</gene>
<evidence type="ECO:0000256" key="5">
    <source>
        <dbReference type="ARBA" id="ARBA00022989"/>
    </source>
</evidence>
<evidence type="ECO:0000313" key="9">
    <source>
        <dbReference type="Proteomes" id="UP000676428"/>
    </source>
</evidence>
<dbReference type="PANTHER" id="PTHR30250:SF10">
    <property type="entry name" value="LIPOPOLYSACCHARIDE BIOSYNTHESIS PROTEIN WZXC"/>
    <property type="match status" value="1"/>
</dbReference>
<dbReference type="PANTHER" id="PTHR30250">
    <property type="entry name" value="PST FAMILY PREDICTED COLANIC ACID TRANSPORTER"/>
    <property type="match status" value="1"/>
</dbReference>
<evidence type="ECO:0000256" key="6">
    <source>
        <dbReference type="ARBA" id="ARBA00023136"/>
    </source>
</evidence>
<keyword evidence="5 7" id="KW-1133">Transmembrane helix</keyword>
<proteinExistence type="inferred from homology"/>
<feature type="transmembrane region" description="Helical" evidence="7">
    <location>
        <begin position="163"/>
        <end position="186"/>
    </location>
</feature>
<dbReference type="Pfam" id="PF13440">
    <property type="entry name" value="Polysacc_synt_3"/>
    <property type="match status" value="1"/>
</dbReference>
<accession>A0ABX8DG27</accession>
<feature type="transmembrane region" description="Helical" evidence="7">
    <location>
        <begin position="192"/>
        <end position="217"/>
    </location>
</feature>
<organism evidence="8 9">
    <name type="scientific">Shewanella dokdonensis</name>
    <dbReference type="NCBI Taxonomy" id="712036"/>
    <lineage>
        <taxon>Bacteria</taxon>
        <taxon>Pseudomonadati</taxon>
        <taxon>Pseudomonadota</taxon>
        <taxon>Gammaproteobacteria</taxon>
        <taxon>Alteromonadales</taxon>
        <taxon>Shewanellaceae</taxon>
        <taxon>Shewanella</taxon>
    </lineage>
</organism>